<sequence length="330" mass="38472">MNQRSLLTDEHHQPEALAPVNLRDERFNQPFPLDHNFSLLRKLNKNGETRHYGLTILFGDGDTANEIKYELAVTYLGQTPENTLLYKLERRSPVYINELTPELVADQLAYEVGKVFYPLTIEANKEGKFLSIQNLGEIRKRWPTVRAAVTAYFEGDFTTRYLQLMDEKLADDGAIQICLRDDWFIQVYFQAIYKSYTESLRIETQLTFPNLEPMTSGYHTIEQVNELTNHFGAIELEHHGLLEQAESQENRATYNAKYILNPVSKAIQIIIASWEWRERKDRDINLKLFMLGEEEQGKLVKGSSSEAIENLIVLDGNERKKRNSFWDKWF</sequence>
<evidence type="ECO:0000313" key="1">
    <source>
        <dbReference type="EMBL" id="SER82752.1"/>
    </source>
</evidence>
<keyword evidence="2" id="KW-1185">Reference proteome</keyword>
<dbReference type="EMBL" id="FOGG01000017">
    <property type="protein sequence ID" value="SER82752.1"/>
    <property type="molecule type" value="Genomic_DNA"/>
</dbReference>
<dbReference type="OrthoDB" id="1014182at2"/>
<dbReference type="STRING" id="390241.SAMN04488023_11785"/>
<organism evidence="1 2">
    <name type="scientific">Pedobacter rhizosphaerae</name>
    <dbReference type="NCBI Taxonomy" id="390241"/>
    <lineage>
        <taxon>Bacteria</taxon>
        <taxon>Pseudomonadati</taxon>
        <taxon>Bacteroidota</taxon>
        <taxon>Sphingobacteriia</taxon>
        <taxon>Sphingobacteriales</taxon>
        <taxon>Sphingobacteriaceae</taxon>
        <taxon>Pedobacter</taxon>
    </lineage>
</organism>
<gene>
    <name evidence="1" type="ORF">SAMN04488023_11785</name>
</gene>
<protein>
    <submittedName>
        <fullName evidence="1">Uncharacterized protein</fullName>
    </submittedName>
</protein>
<reference evidence="1 2" key="1">
    <citation type="submission" date="2016-10" db="EMBL/GenBank/DDBJ databases">
        <authorList>
            <person name="de Groot N.N."/>
        </authorList>
    </citation>
    <scope>NUCLEOTIDE SEQUENCE [LARGE SCALE GENOMIC DNA]</scope>
    <source>
        <strain evidence="1 2">DSM 18610</strain>
    </source>
</reference>
<dbReference type="Proteomes" id="UP000199572">
    <property type="component" value="Unassembled WGS sequence"/>
</dbReference>
<proteinExistence type="predicted"/>
<name>A0A1H9SCL9_9SPHI</name>
<evidence type="ECO:0000313" key="2">
    <source>
        <dbReference type="Proteomes" id="UP000199572"/>
    </source>
</evidence>
<dbReference type="AlphaFoldDB" id="A0A1H9SCL9"/>
<dbReference type="RefSeq" id="WP_090885561.1">
    <property type="nucleotide sequence ID" value="NZ_FOGG01000017.1"/>
</dbReference>
<accession>A0A1H9SCL9</accession>